<evidence type="ECO:0000256" key="1">
    <source>
        <dbReference type="ARBA" id="ARBA00004123"/>
    </source>
</evidence>
<dbReference type="InterPro" id="IPR038718">
    <property type="entry name" value="SNF2-like_sf"/>
</dbReference>
<evidence type="ECO:0000256" key="5">
    <source>
        <dbReference type="ARBA" id="ARBA00022840"/>
    </source>
</evidence>
<dbReference type="Proteomes" id="UP000271098">
    <property type="component" value="Unassembled WGS sequence"/>
</dbReference>
<proteinExistence type="inferred from homology"/>
<evidence type="ECO:0000313" key="10">
    <source>
        <dbReference type="WBParaSite" id="GPUH_0002021101-mRNA-1"/>
    </source>
</evidence>
<comment type="subcellular location">
    <subcellularLocation>
        <location evidence="1">Nucleus</location>
    </subcellularLocation>
</comment>
<keyword evidence="7" id="KW-0539">Nucleus</keyword>
<reference evidence="8 9" key="2">
    <citation type="submission" date="2018-11" db="EMBL/GenBank/DDBJ databases">
        <authorList>
            <consortium name="Pathogen Informatics"/>
        </authorList>
    </citation>
    <scope>NUCLEOTIDE SEQUENCE [LARGE SCALE GENOMIC DNA]</scope>
</reference>
<dbReference type="GO" id="GO:0004386">
    <property type="term" value="F:helicase activity"/>
    <property type="evidence" value="ECO:0007669"/>
    <property type="project" value="UniProtKB-KW"/>
</dbReference>
<dbReference type="PANTHER" id="PTHR45797:SF3">
    <property type="entry name" value="TRANSCRIPTIONAL REGULATOR ATRX HOMOLOG"/>
    <property type="match status" value="1"/>
</dbReference>
<dbReference type="GO" id="GO:0005634">
    <property type="term" value="C:nucleus"/>
    <property type="evidence" value="ECO:0007669"/>
    <property type="project" value="UniProtKB-SubCell"/>
</dbReference>
<dbReference type="Gene3D" id="3.40.50.300">
    <property type="entry name" value="P-loop containing nucleotide triphosphate hydrolases"/>
    <property type="match status" value="1"/>
</dbReference>
<keyword evidence="6" id="KW-0238">DNA-binding</keyword>
<sequence length="251" mass="29131">MVNFVKPGLLGTKLEFANRFANIINRGRIKDATPAEVRHMKKRCHVLYEHLKKVVDRKDYRVLTEAIPGKQEYVINVRLTPRQVSLYRAFLDGIGRESVRLNKRLLSDYHMLSRIWTHPYQLIMHQIAVEKKRGSHFTQWYTWEGKQPLALMFAYKGRSRGHPCRWDANGEAIQGTGKATVQRKSRRLAGEEVEMDGAELPAEYEGWYSRTGLVSEDDRNDFSLSNKLTLLIQIIKKCEEIGDKLYVSVSH</sequence>
<accession>A0A183EGU5</accession>
<evidence type="ECO:0000256" key="7">
    <source>
        <dbReference type="ARBA" id="ARBA00023242"/>
    </source>
</evidence>
<protein>
    <submittedName>
        <fullName evidence="10">SNF2_N domain-containing protein</fullName>
    </submittedName>
</protein>
<dbReference type="InterPro" id="IPR044574">
    <property type="entry name" value="ARIP4-like"/>
</dbReference>
<dbReference type="Gene3D" id="3.40.50.10810">
    <property type="entry name" value="Tandem AAA-ATPase domain"/>
    <property type="match status" value="1"/>
</dbReference>
<dbReference type="AlphaFoldDB" id="A0A183EGU5"/>
<dbReference type="GO" id="GO:0003677">
    <property type="term" value="F:DNA binding"/>
    <property type="evidence" value="ECO:0007669"/>
    <property type="project" value="UniProtKB-KW"/>
</dbReference>
<dbReference type="PANTHER" id="PTHR45797">
    <property type="entry name" value="RAD54-LIKE"/>
    <property type="match status" value="1"/>
</dbReference>
<dbReference type="GO" id="GO:0016887">
    <property type="term" value="F:ATP hydrolysis activity"/>
    <property type="evidence" value="ECO:0007669"/>
    <property type="project" value="InterPro"/>
</dbReference>
<keyword evidence="4" id="KW-0378">Hydrolase</keyword>
<dbReference type="OrthoDB" id="2020972at2759"/>
<dbReference type="EMBL" id="UYRT01089939">
    <property type="protein sequence ID" value="VDN35480.1"/>
    <property type="molecule type" value="Genomic_DNA"/>
</dbReference>
<dbReference type="GO" id="GO:0005524">
    <property type="term" value="F:ATP binding"/>
    <property type="evidence" value="ECO:0007669"/>
    <property type="project" value="UniProtKB-KW"/>
</dbReference>
<keyword evidence="3" id="KW-0547">Nucleotide-binding</keyword>
<reference evidence="10" key="1">
    <citation type="submission" date="2016-06" db="UniProtKB">
        <authorList>
            <consortium name="WormBaseParasite"/>
        </authorList>
    </citation>
    <scope>IDENTIFICATION</scope>
</reference>
<evidence type="ECO:0000256" key="6">
    <source>
        <dbReference type="ARBA" id="ARBA00023125"/>
    </source>
</evidence>
<evidence type="ECO:0000256" key="2">
    <source>
        <dbReference type="ARBA" id="ARBA00007025"/>
    </source>
</evidence>
<evidence type="ECO:0000256" key="4">
    <source>
        <dbReference type="ARBA" id="ARBA00022806"/>
    </source>
</evidence>
<keyword evidence="4" id="KW-0347">Helicase</keyword>
<keyword evidence="9" id="KW-1185">Reference proteome</keyword>
<comment type="similarity">
    <text evidence="2">Belongs to the SNF2/RAD54 helicase family.</text>
</comment>
<evidence type="ECO:0000313" key="9">
    <source>
        <dbReference type="Proteomes" id="UP000271098"/>
    </source>
</evidence>
<keyword evidence="5" id="KW-0067">ATP-binding</keyword>
<dbReference type="InterPro" id="IPR027417">
    <property type="entry name" value="P-loop_NTPase"/>
</dbReference>
<evidence type="ECO:0000313" key="8">
    <source>
        <dbReference type="EMBL" id="VDN35480.1"/>
    </source>
</evidence>
<gene>
    <name evidence="8" type="ORF">GPUH_LOCUS20186</name>
</gene>
<dbReference type="WBParaSite" id="GPUH_0002021101-mRNA-1">
    <property type="protein sequence ID" value="GPUH_0002021101-mRNA-1"/>
    <property type="gene ID" value="GPUH_0002021101"/>
</dbReference>
<name>A0A183EGU5_9BILA</name>
<organism evidence="10">
    <name type="scientific">Gongylonema pulchrum</name>
    <dbReference type="NCBI Taxonomy" id="637853"/>
    <lineage>
        <taxon>Eukaryota</taxon>
        <taxon>Metazoa</taxon>
        <taxon>Ecdysozoa</taxon>
        <taxon>Nematoda</taxon>
        <taxon>Chromadorea</taxon>
        <taxon>Rhabditida</taxon>
        <taxon>Spirurina</taxon>
        <taxon>Spiruromorpha</taxon>
        <taxon>Spiruroidea</taxon>
        <taxon>Gongylonematidae</taxon>
        <taxon>Gongylonema</taxon>
    </lineage>
</organism>
<evidence type="ECO:0000256" key="3">
    <source>
        <dbReference type="ARBA" id="ARBA00022741"/>
    </source>
</evidence>